<dbReference type="EMBL" id="QSAT01000010">
    <property type="protein sequence ID" value="RGW75651.1"/>
    <property type="molecule type" value="Genomic_DNA"/>
</dbReference>
<dbReference type="InterPro" id="IPR014942">
    <property type="entry name" value="AbiEii"/>
</dbReference>
<name>A0A413CVZ3_9FIRM</name>
<organism evidence="1 2">
    <name type="scientific">Holdemanella biformis</name>
    <dbReference type="NCBI Taxonomy" id="1735"/>
    <lineage>
        <taxon>Bacteria</taxon>
        <taxon>Bacillati</taxon>
        <taxon>Bacillota</taxon>
        <taxon>Erysipelotrichia</taxon>
        <taxon>Erysipelotrichales</taxon>
        <taxon>Erysipelotrichaceae</taxon>
        <taxon>Holdemanella</taxon>
    </lineage>
</organism>
<protein>
    <submittedName>
        <fullName evidence="1">Nucleotidyl transferase AbiEii/AbiGii toxin family protein</fullName>
    </submittedName>
</protein>
<keyword evidence="1" id="KW-0808">Transferase</keyword>
<accession>A0A413CVZ3</accession>
<proteinExistence type="predicted"/>
<dbReference type="Proteomes" id="UP000284651">
    <property type="component" value="Unassembled WGS sequence"/>
</dbReference>
<gene>
    <name evidence="1" type="ORF">DWV56_04595</name>
</gene>
<dbReference type="AlphaFoldDB" id="A0A413CVZ3"/>
<sequence length="282" mass="33280">MYLTPAQIKGRIKNVAKQNGSDPITLLRIYMMERFLERITYSKYKDDFIVKGGILVTSMIGISMRSTMDIDTTIRNFDLTKEETTRIVNEIKDISLDDHIEFILNDVSDIMDNMEYPGIRIHMDAKLENLIVLIKIDISTGDVIIPREIRYEYPLLLEDKSIQLWSYNLETILAEKIQTILSRGLLNTRMRDFYDVTTLFDRYNDQINYNDLSLAFDKTCRKRETLSLLEHYEEILCSISEDSTLQNLWKNYCRKYKYASHIEFSTNLEIIKQLMSQMLEIE</sequence>
<dbReference type="GO" id="GO:0016740">
    <property type="term" value="F:transferase activity"/>
    <property type="evidence" value="ECO:0007669"/>
    <property type="project" value="UniProtKB-KW"/>
</dbReference>
<evidence type="ECO:0000313" key="2">
    <source>
        <dbReference type="Proteomes" id="UP000284651"/>
    </source>
</evidence>
<reference evidence="1 2" key="1">
    <citation type="submission" date="2018-08" db="EMBL/GenBank/DDBJ databases">
        <title>A genome reference for cultivated species of the human gut microbiota.</title>
        <authorList>
            <person name="Zou Y."/>
            <person name="Xue W."/>
            <person name="Luo G."/>
        </authorList>
    </citation>
    <scope>NUCLEOTIDE SEQUENCE [LARGE SCALE GENOMIC DNA]</scope>
    <source>
        <strain evidence="1 2">AF10-31</strain>
    </source>
</reference>
<dbReference type="Pfam" id="PF08843">
    <property type="entry name" value="AbiEii"/>
    <property type="match status" value="1"/>
</dbReference>
<evidence type="ECO:0000313" key="1">
    <source>
        <dbReference type="EMBL" id="RGW75651.1"/>
    </source>
</evidence>
<comment type="caution">
    <text evidence="1">The sequence shown here is derived from an EMBL/GenBank/DDBJ whole genome shotgun (WGS) entry which is preliminary data.</text>
</comment>
<dbReference type="RefSeq" id="WP_118357052.1">
    <property type="nucleotide sequence ID" value="NZ_QSAT01000010.1"/>
</dbReference>